<feature type="transmembrane region" description="Helical" evidence="6">
    <location>
        <begin position="446"/>
        <end position="468"/>
    </location>
</feature>
<evidence type="ECO:0000313" key="7">
    <source>
        <dbReference type="EMBL" id="CDW73170.1"/>
    </source>
</evidence>
<gene>
    <name evidence="7" type="primary">Contig4475.g4771</name>
    <name evidence="7" type="ORF">STYLEM_2146</name>
</gene>
<evidence type="ECO:0000256" key="5">
    <source>
        <dbReference type="ARBA" id="ARBA00023136"/>
    </source>
</evidence>
<reference evidence="7 8" key="1">
    <citation type="submission" date="2014-06" db="EMBL/GenBank/DDBJ databases">
        <authorList>
            <person name="Swart Estienne"/>
        </authorList>
    </citation>
    <scope>NUCLEOTIDE SEQUENCE [LARGE SCALE GENOMIC DNA]</scope>
    <source>
        <strain evidence="7 8">130c</strain>
    </source>
</reference>
<dbReference type="InterPro" id="IPR011701">
    <property type="entry name" value="MFS"/>
</dbReference>
<keyword evidence="5 6" id="KW-0472">Membrane</keyword>
<dbReference type="InParanoid" id="A0A077ZV46"/>
<accession>A0A077ZV46</accession>
<feature type="transmembrane region" description="Helical" evidence="6">
    <location>
        <begin position="145"/>
        <end position="165"/>
    </location>
</feature>
<evidence type="ECO:0000256" key="3">
    <source>
        <dbReference type="ARBA" id="ARBA00022692"/>
    </source>
</evidence>
<dbReference type="EMBL" id="CCKQ01002074">
    <property type="protein sequence ID" value="CDW73170.1"/>
    <property type="molecule type" value="Genomic_DNA"/>
</dbReference>
<dbReference type="Gene3D" id="1.20.1250.20">
    <property type="entry name" value="MFS general substrate transporter like domains"/>
    <property type="match status" value="2"/>
</dbReference>
<dbReference type="GO" id="GO:0016020">
    <property type="term" value="C:membrane"/>
    <property type="evidence" value="ECO:0007669"/>
    <property type="project" value="UniProtKB-SubCell"/>
</dbReference>
<feature type="transmembrane region" description="Helical" evidence="6">
    <location>
        <begin position="380"/>
        <end position="398"/>
    </location>
</feature>
<keyword evidence="4 6" id="KW-1133">Transmembrane helix</keyword>
<proteinExistence type="predicted"/>
<evidence type="ECO:0000313" key="8">
    <source>
        <dbReference type="Proteomes" id="UP000039865"/>
    </source>
</evidence>
<dbReference type="AlphaFoldDB" id="A0A077ZV46"/>
<feature type="transmembrane region" description="Helical" evidence="6">
    <location>
        <begin position="12"/>
        <end position="30"/>
    </location>
</feature>
<dbReference type="Pfam" id="PF07690">
    <property type="entry name" value="MFS_1"/>
    <property type="match status" value="1"/>
</dbReference>
<dbReference type="InterPro" id="IPR050930">
    <property type="entry name" value="MFS_Vesicular_Transporter"/>
</dbReference>
<dbReference type="Proteomes" id="UP000039865">
    <property type="component" value="Unassembled WGS sequence"/>
</dbReference>
<dbReference type="PANTHER" id="PTHR23506:SF26">
    <property type="entry name" value="MFS-TYPE TRANSPORTER SLC18B1"/>
    <property type="match status" value="1"/>
</dbReference>
<dbReference type="SUPFAM" id="SSF103473">
    <property type="entry name" value="MFS general substrate transporter"/>
    <property type="match status" value="1"/>
</dbReference>
<evidence type="ECO:0000256" key="2">
    <source>
        <dbReference type="ARBA" id="ARBA00022448"/>
    </source>
</evidence>
<evidence type="ECO:0000256" key="6">
    <source>
        <dbReference type="SAM" id="Phobius"/>
    </source>
</evidence>
<name>A0A077ZV46_STYLE</name>
<dbReference type="GO" id="GO:0022857">
    <property type="term" value="F:transmembrane transporter activity"/>
    <property type="evidence" value="ECO:0007669"/>
    <property type="project" value="InterPro"/>
</dbReference>
<sequence>MKVAYVLATLKFLNYCLYTLIVPFFPIILADKGLSEKWIGYIFRYIPSTLNSIFSAYPMSSIIFTPLMGVYITKLGRKKALLHGCAISVRELLIGISLFARVLQGLANALTQPTCKNINLIHLAQSILLIYYNGNITKPMSIMEVSGALGATFGPFIGSTLNYLFGYEGPFIVFSILYMQIFSFMITYIPSDENIHEKRENMDKLPLAKRGREESENFELLMQQIGNTQQSALNYGFSMKSQDVIQPMIGQNEKIYMTDPDDEYFNNKEYDYNYGRNDYVGFHPFFDDLPKPIHHKRKENIPPLSNYLKEFDWMTTSYRQSSYRKGEKIQTSQLRILFKNLQVFGTIFTFFVSTCLWVYIEPILSLYLVKQYQLADYTTPLFFLVFSVGYLTATFSLIKSNRLQTISSKAQSVVAFILAGVSQVMISPPQESCKQVIILLKTISAIWLTSLGLFLFGFFTTFTLVPIYNDMLRSLEKHFDLNRMSLSEVIDLCSSLTVFLKSAAQVIAPIIGTYLYEWYGFSYVCLIFSIVSIIYGFFLMIIL</sequence>
<organism evidence="7 8">
    <name type="scientific">Stylonychia lemnae</name>
    <name type="common">Ciliate</name>
    <dbReference type="NCBI Taxonomy" id="5949"/>
    <lineage>
        <taxon>Eukaryota</taxon>
        <taxon>Sar</taxon>
        <taxon>Alveolata</taxon>
        <taxon>Ciliophora</taxon>
        <taxon>Intramacronucleata</taxon>
        <taxon>Spirotrichea</taxon>
        <taxon>Stichotrichia</taxon>
        <taxon>Sporadotrichida</taxon>
        <taxon>Oxytrichidae</taxon>
        <taxon>Stylonychinae</taxon>
        <taxon>Stylonychia</taxon>
    </lineage>
</organism>
<feature type="transmembrane region" description="Helical" evidence="6">
    <location>
        <begin position="171"/>
        <end position="189"/>
    </location>
</feature>
<evidence type="ECO:0000256" key="4">
    <source>
        <dbReference type="ARBA" id="ARBA00022989"/>
    </source>
</evidence>
<keyword evidence="2" id="KW-0813">Transport</keyword>
<feature type="transmembrane region" description="Helical" evidence="6">
    <location>
        <begin position="50"/>
        <end position="72"/>
    </location>
</feature>
<keyword evidence="8" id="KW-1185">Reference proteome</keyword>
<feature type="transmembrane region" description="Helical" evidence="6">
    <location>
        <begin position="521"/>
        <end position="542"/>
    </location>
</feature>
<keyword evidence="3 6" id="KW-0812">Transmembrane</keyword>
<evidence type="ECO:0000256" key="1">
    <source>
        <dbReference type="ARBA" id="ARBA00004141"/>
    </source>
</evidence>
<protein>
    <submittedName>
        <fullName evidence="7">Major facilitator superfamily protein</fullName>
    </submittedName>
</protein>
<feature type="transmembrane region" description="Helical" evidence="6">
    <location>
        <begin position="341"/>
        <end position="360"/>
    </location>
</feature>
<dbReference type="PANTHER" id="PTHR23506">
    <property type="entry name" value="GH10249P"/>
    <property type="match status" value="1"/>
</dbReference>
<comment type="subcellular location">
    <subcellularLocation>
        <location evidence="1">Membrane</location>
        <topology evidence="1">Multi-pass membrane protein</topology>
    </subcellularLocation>
</comment>
<dbReference type="InterPro" id="IPR036259">
    <property type="entry name" value="MFS_trans_sf"/>
</dbReference>